<reference evidence="1 2" key="1">
    <citation type="submission" date="2024-08" db="EMBL/GenBank/DDBJ databases">
        <authorList>
            <person name="Will J Nash"/>
            <person name="Angela Man"/>
            <person name="Seanna McTaggart"/>
            <person name="Kendall Baker"/>
            <person name="Tom Barker"/>
            <person name="Leah Catchpole"/>
            <person name="Alex Durrant"/>
            <person name="Karim Gharbi"/>
            <person name="Naomi Irish"/>
            <person name="Gemy Kaithakottil"/>
            <person name="Debby Ku"/>
            <person name="Aaliyah Providence"/>
            <person name="Felix Shaw"/>
            <person name="David Swarbreck"/>
            <person name="Chris Watkins"/>
            <person name="Ann M. McCartney"/>
            <person name="Giulio Formenti"/>
            <person name="Alice Mouton"/>
            <person name="Noel Vella"/>
            <person name="Bjorn M von Reumont"/>
            <person name="Adriana Vella"/>
            <person name="Wilfried Haerty"/>
        </authorList>
    </citation>
    <scope>NUCLEOTIDE SEQUENCE [LARGE SCALE GENOMIC DNA]</scope>
</reference>
<keyword evidence="2" id="KW-1185">Reference proteome</keyword>
<name>A0ABP1NKJ7_XYLVO</name>
<evidence type="ECO:0008006" key="3">
    <source>
        <dbReference type="Google" id="ProtNLM"/>
    </source>
</evidence>
<gene>
    <name evidence="1" type="ORF">XYLVIOL_LOCUS4297</name>
</gene>
<organism evidence="1 2">
    <name type="scientific">Xylocopa violacea</name>
    <name type="common">Violet carpenter bee</name>
    <name type="synonym">Apis violacea</name>
    <dbReference type="NCBI Taxonomy" id="135666"/>
    <lineage>
        <taxon>Eukaryota</taxon>
        <taxon>Metazoa</taxon>
        <taxon>Ecdysozoa</taxon>
        <taxon>Arthropoda</taxon>
        <taxon>Hexapoda</taxon>
        <taxon>Insecta</taxon>
        <taxon>Pterygota</taxon>
        <taxon>Neoptera</taxon>
        <taxon>Endopterygota</taxon>
        <taxon>Hymenoptera</taxon>
        <taxon>Apocrita</taxon>
        <taxon>Aculeata</taxon>
        <taxon>Apoidea</taxon>
        <taxon>Anthophila</taxon>
        <taxon>Apidae</taxon>
        <taxon>Xylocopa</taxon>
        <taxon>Xylocopa</taxon>
    </lineage>
</organism>
<dbReference type="EMBL" id="CAXAJV020001290">
    <property type="protein sequence ID" value="CAL7940081.1"/>
    <property type="molecule type" value="Genomic_DNA"/>
</dbReference>
<accession>A0ABP1NKJ7</accession>
<comment type="caution">
    <text evidence="1">The sequence shown here is derived from an EMBL/GenBank/DDBJ whole genome shotgun (WGS) entry which is preliminary data.</text>
</comment>
<evidence type="ECO:0000313" key="1">
    <source>
        <dbReference type="EMBL" id="CAL7940081.1"/>
    </source>
</evidence>
<evidence type="ECO:0000313" key="2">
    <source>
        <dbReference type="Proteomes" id="UP001642520"/>
    </source>
</evidence>
<protein>
    <recommendedName>
        <fullName evidence="3">Secreted protein</fullName>
    </recommendedName>
</protein>
<sequence>MFVLNRVPYFLLTVRFSGLRDSGVLVLPFPVRFSVLCESPDESASLSLSVGSIKDGGAESPMHFARECVTSPIWNGAPVLPVRPLRSVSFGEESIESPAGLAREVTSPTTIDDKISSLKYP</sequence>
<dbReference type="Proteomes" id="UP001642520">
    <property type="component" value="Unassembled WGS sequence"/>
</dbReference>
<proteinExistence type="predicted"/>